<dbReference type="AlphaFoldDB" id="A0A0R3K2U8"/>
<organism evidence="2 3">
    <name type="scientific">Caloramator mitchellensis</name>
    <dbReference type="NCBI Taxonomy" id="908809"/>
    <lineage>
        <taxon>Bacteria</taxon>
        <taxon>Bacillati</taxon>
        <taxon>Bacillota</taxon>
        <taxon>Clostridia</taxon>
        <taxon>Eubacteriales</taxon>
        <taxon>Clostridiaceae</taxon>
        <taxon>Caloramator</taxon>
    </lineage>
</organism>
<proteinExistence type="predicted"/>
<accession>A0A0R3K2U8</accession>
<protein>
    <submittedName>
        <fullName evidence="2">Uncharacterized protein</fullName>
    </submittedName>
</protein>
<dbReference type="STRING" id="908809.ABG79_01053"/>
<dbReference type="OrthoDB" id="1953238at2"/>
<dbReference type="EMBL" id="LKHP01000004">
    <property type="protein sequence ID" value="KRQ87250.1"/>
    <property type="molecule type" value="Genomic_DNA"/>
</dbReference>
<keyword evidence="3" id="KW-1185">Reference proteome</keyword>
<gene>
    <name evidence="2" type="ORF">ABG79_01053</name>
</gene>
<dbReference type="Proteomes" id="UP000052015">
    <property type="component" value="Unassembled WGS sequence"/>
</dbReference>
<keyword evidence="1" id="KW-1133">Transmembrane helix</keyword>
<sequence length="305" mass="36625">MKSKRLFNREVYFILFILMIILTPIILVGGKMFANRDFEYYLKNKDIDKLYSFIKYPSFSKKIFEEYFKYNFDGKIEIKEKKEMNNFAFLTVKTYSNEKIIILRKDDNKVYWDFNDYSTPFSITAPLNTKIFLEDMVYINTSGEVKIQNIPFGLYNLEAVLENCKTFSEKILSGQNLRINLELNDAAIENCKDIIRKYHEFYQKSINNYKIQDTEIIDKDRGIFNELIDEINWYKESNIKVKKNLNSFEIKNAYIDDNNQINIDTLETWDVEIKDEKRINKKNETYNKKYILLNPDYKIIQIITK</sequence>
<evidence type="ECO:0000313" key="3">
    <source>
        <dbReference type="Proteomes" id="UP000052015"/>
    </source>
</evidence>
<keyword evidence="1" id="KW-0812">Transmembrane</keyword>
<evidence type="ECO:0000256" key="1">
    <source>
        <dbReference type="SAM" id="Phobius"/>
    </source>
</evidence>
<dbReference type="RefSeq" id="WP_057977835.1">
    <property type="nucleotide sequence ID" value="NZ_LKHP01000004.1"/>
</dbReference>
<reference evidence="2 3" key="1">
    <citation type="submission" date="2015-09" db="EMBL/GenBank/DDBJ databases">
        <title>Draft genome sequence of a Caloramator mitchellensis, a moderate thermophile from the Great Artesian Basin of Australia.</title>
        <authorList>
            <person name="Patel B.K."/>
        </authorList>
    </citation>
    <scope>NUCLEOTIDE SEQUENCE [LARGE SCALE GENOMIC DNA]</scope>
    <source>
        <strain evidence="2 3">VF08</strain>
    </source>
</reference>
<comment type="caution">
    <text evidence="2">The sequence shown here is derived from an EMBL/GenBank/DDBJ whole genome shotgun (WGS) entry which is preliminary data.</text>
</comment>
<evidence type="ECO:0000313" key="2">
    <source>
        <dbReference type="EMBL" id="KRQ87250.1"/>
    </source>
</evidence>
<feature type="transmembrane region" description="Helical" evidence="1">
    <location>
        <begin position="12"/>
        <end position="34"/>
    </location>
</feature>
<name>A0A0R3K2U8_CALMK</name>
<keyword evidence="1" id="KW-0472">Membrane</keyword>